<dbReference type="EC" id="2.7.1.-" evidence="2"/>
<reference evidence="3" key="1">
    <citation type="submission" date="2023-07" db="EMBL/GenBank/DDBJ databases">
        <title>30 novel species of actinomycetes from the DSMZ collection.</title>
        <authorList>
            <person name="Nouioui I."/>
        </authorList>
    </citation>
    <scope>NUCLEOTIDE SEQUENCE [LARGE SCALE GENOMIC DNA]</scope>
    <source>
        <strain evidence="3">DSM 44918</strain>
    </source>
</reference>
<dbReference type="Gene3D" id="3.30.200.20">
    <property type="entry name" value="Phosphorylase Kinase, domain 1"/>
    <property type="match status" value="1"/>
</dbReference>
<proteinExistence type="predicted"/>
<dbReference type="InterPro" id="IPR011009">
    <property type="entry name" value="Kinase-like_dom_sf"/>
</dbReference>
<dbReference type="RefSeq" id="WP_311603855.1">
    <property type="nucleotide sequence ID" value="NZ_JAVREM010000079.1"/>
</dbReference>
<accession>A0ABU2LZE2</accession>
<dbReference type="PANTHER" id="PTHR21310">
    <property type="entry name" value="AMINOGLYCOSIDE PHOSPHOTRANSFERASE-RELATED-RELATED"/>
    <property type="match status" value="1"/>
</dbReference>
<keyword evidence="3" id="KW-1185">Reference proteome</keyword>
<protein>
    <submittedName>
        <fullName evidence="2">Aminoglycoside phosphotransferase family protein</fullName>
        <ecNumber evidence="2">2.7.1.-</ecNumber>
    </submittedName>
</protein>
<evidence type="ECO:0000313" key="2">
    <source>
        <dbReference type="EMBL" id="MDT0322936.1"/>
    </source>
</evidence>
<dbReference type="Pfam" id="PF01636">
    <property type="entry name" value="APH"/>
    <property type="match status" value="1"/>
</dbReference>
<evidence type="ECO:0000313" key="3">
    <source>
        <dbReference type="Proteomes" id="UP001183420"/>
    </source>
</evidence>
<feature type="domain" description="Aminoglycoside phosphotransferase" evidence="1">
    <location>
        <begin position="24"/>
        <end position="252"/>
    </location>
</feature>
<gene>
    <name evidence="2" type="ORF">RNC47_31955</name>
</gene>
<dbReference type="PANTHER" id="PTHR21310:SF15">
    <property type="entry name" value="AMINOGLYCOSIDE PHOSPHOTRANSFERASE DOMAIN-CONTAINING PROTEIN"/>
    <property type="match status" value="1"/>
</dbReference>
<name>A0ABU2LZE2_9ACTN</name>
<dbReference type="SUPFAM" id="SSF56112">
    <property type="entry name" value="Protein kinase-like (PK-like)"/>
    <property type="match status" value="1"/>
</dbReference>
<dbReference type="InterPro" id="IPR002575">
    <property type="entry name" value="Aminoglycoside_PTrfase"/>
</dbReference>
<dbReference type="InterPro" id="IPR051678">
    <property type="entry name" value="AGP_Transferase"/>
</dbReference>
<dbReference type="EMBL" id="JAVREM010000079">
    <property type="protein sequence ID" value="MDT0322936.1"/>
    <property type="molecule type" value="Genomic_DNA"/>
</dbReference>
<dbReference type="Gene3D" id="3.90.1200.10">
    <property type="match status" value="1"/>
</dbReference>
<keyword evidence="2" id="KW-0808">Transferase</keyword>
<evidence type="ECO:0000259" key="1">
    <source>
        <dbReference type="Pfam" id="PF01636"/>
    </source>
</evidence>
<dbReference type="GO" id="GO:0016740">
    <property type="term" value="F:transferase activity"/>
    <property type="evidence" value="ECO:0007669"/>
    <property type="project" value="UniProtKB-KW"/>
</dbReference>
<sequence>MTADTLADELSTAGLDPAEVLAHEPLAGGTYNTLHRLVLRDGRRLVLKLPPPADTPGLAYERALLVGETAFYRAAAGTAPVPEVVSWSEDHLLMTECAGTSWHEAPPSEGERAGLRRELGALVGRLHAVHGPGFGYPGGALPPSADWRGTFTTMLDAVLTDAERYAAPLPVPPDRIRELAAGAAPALDEVRAPALVHFDLWAGNVLLADGRVSALIDGERMFWGDPLADFASLCLLAPLDRDLLDGYASVGGTVDFTPAARVRMALYRAYLHVIMLAECGPRGYVGDELAWRVRAVTPHLRDALGELAA</sequence>
<dbReference type="Proteomes" id="UP001183420">
    <property type="component" value="Unassembled WGS sequence"/>
</dbReference>
<comment type="caution">
    <text evidence="2">The sequence shown here is derived from an EMBL/GenBank/DDBJ whole genome shotgun (WGS) entry which is preliminary data.</text>
</comment>
<organism evidence="2 3">
    <name type="scientific">Streptomyces millisiae</name>
    <dbReference type="NCBI Taxonomy" id="3075542"/>
    <lineage>
        <taxon>Bacteria</taxon>
        <taxon>Bacillati</taxon>
        <taxon>Actinomycetota</taxon>
        <taxon>Actinomycetes</taxon>
        <taxon>Kitasatosporales</taxon>
        <taxon>Streptomycetaceae</taxon>
        <taxon>Streptomyces</taxon>
    </lineage>
</organism>